<keyword evidence="1" id="KW-0812">Transmembrane</keyword>
<reference evidence="2" key="1">
    <citation type="submission" date="2016-10" db="EMBL/GenBank/DDBJ databases">
        <title>Sequence of Gallionella enrichment culture.</title>
        <authorList>
            <person name="Poehlein A."/>
            <person name="Muehling M."/>
            <person name="Daniel R."/>
        </authorList>
    </citation>
    <scope>NUCLEOTIDE SEQUENCE</scope>
</reference>
<dbReference type="AlphaFoldDB" id="A0A1J5RBU1"/>
<sequence length="60" mass="6586">MQHHIHTQQQQDIPSAAWAAIAVAGIAAILALNFFPYWTLTATAAVAIPARFIAWLRSSR</sequence>
<keyword evidence="1" id="KW-0472">Membrane</keyword>
<name>A0A1J5RBU1_9ZZZZ</name>
<accession>A0A1J5RBU1</accession>
<gene>
    <name evidence="2" type="ORF">GALL_245020</name>
</gene>
<feature type="transmembrane region" description="Helical" evidence="1">
    <location>
        <begin position="37"/>
        <end position="56"/>
    </location>
</feature>
<keyword evidence="1" id="KW-1133">Transmembrane helix</keyword>
<dbReference type="EMBL" id="MLJW01000205">
    <property type="protein sequence ID" value="OIQ93542.1"/>
    <property type="molecule type" value="Genomic_DNA"/>
</dbReference>
<protein>
    <submittedName>
        <fullName evidence="2">Uncharacterized protein</fullName>
    </submittedName>
</protein>
<feature type="transmembrane region" description="Helical" evidence="1">
    <location>
        <begin position="12"/>
        <end position="31"/>
    </location>
</feature>
<evidence type="ECO:0000256" key="1">
    <source>
        <dbReference type="SAM" id="Phobius"/>
    </source>
</evidence>
<organism evidence="2">
    <name type="scientific">mine drainage metagenome</name>
    <dbReference type="NCBI Taxonomy" id="410659"/>
    <lineage>
        <taxon>unclassified sequences</taxon>
        <taxon>metagenomes</taxon>
        <taxon>ecological metagenomes</taxon>
    </lineage>
</organism>
<comment type="caution">
    <text evidence="2">The sequence shown here is derived from an EMBL/GenBank/DDBJ whole genome shotgun (WGS) entry which is preliminary data.</text>
</comment>
<proteinExistence type="predicted"/>
<evidence type="ECO:0000313" key="2">
    <source>
        <dbReference type="EMBL" id="OIQ93542.1"/>
    </source>
</evidence>